<comment type="caution">
    <text evidence="3">The sequence shown here is derived from an EMBL/GenBank/DDBJ whole genome shotgun (WGS) entry which is preliminary data.</text>
</comment>
<accession>A0A918E7M2</accession>
<evidence type="ECO:0000256" key="1">
    <source>
        <dbReference type="SAM" id="MobiDB-lite"/>
    </source>
</evidence>
<gene>
    <name evidence="3" type="ORF">GCM10012278_63440</name>
</gene>
<sequence>MMLTSRRPAASDPATPASSRGAALWAAVVLVALPAALAVVVFVLPGRDATPGRSLPPAPARPTGPPAASAASAGSAASAPADAPPSAPPAPGPDQCPATPRALTRALPARPPAGVTWTLFHGVAQPTSPEHGPHRRQADVDRCFAHTPTGALIAAWQIATRFVLADDWRRVVELQVMPGPGRDAYVAQRARIRAGAGRDAGGYGQLAAFGFASYTPQVATVQLVSRFAATGQLQVNTVTVVWSGDDWRLLLQPGGSISPSLQAVSSLTGFVPWAGV</sequence>
<dbReference type="RefSeq" id="WP_189142409.1">
    <property type="nucleotide sequence ID" value="NZ_BMNK01000013.1"/>
</dbReference>
<organism evidence="3 4">
    <name type="scientific">Nonomuraea glycinis</name>
    <dbReference type="NCBI Taxonomy" id="2047744"/>
    <lineage>
        <taxon>Bacteria</taxon>
        <taxon>Bacillati</taxon>
        <taxon>Actinomycetota</taxon>
        <taxon>Actinomycetes</taxon>
        <taxon>Streptosporangiales</taxon>
        <taxon>Streptosporangiaceae</taxon>
        <taxon>Nonomuraea</taxon>
    </lineage>
</organism>
<dbReference type="InterPro" id="IPR058488">
    <property type="entry name" value="DUF8175"/>
</dbReference>
<keyword evidence="4" id="KW-1185">Reference proteome</keyword>
<feature type="compositionally biased region" description="Pro residues" evidence="1">
    <location>
        <begin position="54"/>
        <end position="65"/>
    </location>
</feature>
<dbReference type="Proteomes" id="UP000660745">
    <property type="component" value="Unassembled WGS sequence"/>
</dbReference>
<evidence type="ECO:0000313" key="3">
    <source>
        <dbReference type="EMBL" id="GGP13082.1"/>
    </source>
</evidence>
<dbReference type="EMBL" id="BMNK01000013">
    <property type="protein sequence ID" value="GGP13082.1"/>
    <property type="molecule type" value="Genomic_DNA"/>
</dbReference>
<protein>
    <recommendedName>
        <fullName evidence="2">DUF8175 domain-containing protein</fullName>
    </recommendedName>
</protein>
<feature type="domain" description="DUF8175" evidence="2">
    <location>
        <begin position="79"/>
        <end position="272"/>
    </location>
</feature>
<feature type="compositionally biased region" description="Low complexity" evidence="1">
    <location>
        <begin position="66"/>
        <end position="81"/>
    </location>
</feature>
<reference evidence="3" key="1">
    <citation type="journal article" date="2014" name="Int. J. Syst. Evol. Microbiol.">
        <title>Complete genome sequence of Corynebacterium casei LMG S-19264T (=DSM 44701T), isolated from a smear-ripened cheese.</title>
        <authorList>
            <consortium name="US DOE Joint Genome Institute (JGI-PGF)"/>
            <person name="Walter F."/>
            <person name="Albersmeier A."/>
            <person name="Kalinowski J."/>
            <person name="Ruckert C."/>
        </authorList>
    </citation>
    <scope>NUCLEOTIDE SEQUENCE</scope>
    <source>
        <strain evidence="3">CGMCC 4.7430</strain>
    </source>
</reference>
<evidence type="ECO:0000313" key="4">
    <source>
        <dbReference type="Proteomes" id="UP000660745"/>
    </source>
</evidence>
<feature type="region of interest" description="Disordered" evidence="1">
    <location>
        <begin position="48"/>
        <end position="100"/>
    </location>
</feature>
<name>A0A918E7M2_9ACTN</name>
<feature type="compositionally biased region" description="Pro residues" evidence="1">
    <location>
        <begin position="82"/>
        <end position="94"/>
    </location>
</feature>
<dbReference type="Pfam" id="PF26526">
    <property type="entry name" value="DUF8175"/>
    <property type="match status" value="1"/>
</dbReference>
<proteinExistence type="predicted"/>
<reference evidence="3" key="2">
    <citation type="submission" date="2020-09" db="EMBL/GenBank/DDBJ databases">
        <authorList>
            <person name="Sun Q."/>
            <person name="Zhou Y."/>
        </authorList>
    </citation>
    <scope>NUCLEOTIDE SEQUENCE</scope>
    <source>
        <strain evidence="3">CGMCC 4.7430</strain>
    </source>
</reference>
<dbReference type="AlphaFoldDB" id="A0A918E7M2"/>
<evidence type="ECO:0000259" key="2">
    <source>
        <dbReference type="Pfam" id="PF26526"/>
    </source>
</evidence>